<evidence type="ECO:0000256" key="6">
    <source>
        <dbReference type="ARBA" id="ARBA00022847"/>
    </source>
</evidence>
<feature type="transmembrane region" description="Helical" evidence="11">
    <location>
        <begin position="12"/>
        <end position="33"/>
    </location>
</feature>
<keyword evidence="5" id="KW-0677">Repeat</keyword>
<comment type="subcellular location">
    <subcellularLocation>
        <location evidence="1">Lysosome membrane</location>
        <topology evidence="1">Multi-pass membrane protein</topology>
    </subcellularLocation>
</comment>
<evidence type="ECO:0000313" key="12">
    <source>
        <dbReference type="EMBL" id="OBZ84343.1"/>
    </source>
</evidence>
<sequence>MTWEIGSSISTLIGWCYFTAWSISFYPQVVLNWQRKSVQGLSIDFLCYNVYGFFCYSVYNLAFFFSREIQDEYKQRSPDSNGNLVRFNDIAFAVHAFIISSFTLMQTFHYKRDPNQSLSTVAKYFVGITALGIIGFFLAVVYGWAMWIDLLYYLSFIKMGVSFIKYMPQVWINFKRKSTVGWSIHNILLDLSGGLLSILQLFLDASLSGDWSGIYGSPVKFGLGLQSIAFDTVFIIQHYVLYQNNRGDDEESRQPMLAEIE</sequence>
<name>A0A1C7N5E3_9FUNG</name>
<dbReference type="OrthoDB" id="75720at2759"/>
<evidence type="ECO:0000256" key="2">
    <source>
        <dbReference type="ARBA" id="ARBA00006855"/>
    </source>
</evidence>
<keyword evidence="7 11" id="KW-1133">Transmembrane helix</keyword>
<dbReference type="InterPro" id="IPR005282">
    <property type="entry name" value="LC_transporter"/>
</dbReference>
<gene>
    <name evidence="12" type="primary">ctns</name>
    <name evidence="12" type="ORF">A0J61_07605</name>
</gene>
<evidence type="ECO:0000313" key="13">
    <source>
        <dbReference type="Proteomes" id="UP000093000"/>
    </source>
</evidence>
<feature type="transmembrane region" description="Helical" evidence="11">
    <location>
        <begin position="124"/>
        <end position="144"/>
    </location>
</feature>
<keyword evidence="13" id="KW-1185">Reference proteome</keyword>
<evidence type="ECO:0000256" key="7">
    <source>
        <dbReference type="ARBA" id="ARBA00022989"/>
    </source>
</evidence>
<organism evidence="12 13">
    <name type="scientific">Choanephora cucurbitarum</name>
    <dbReference type="NCBI Taxonomy" id="101091"/>
    <lineage>
        <taxon>Eukaryota</taxon>
        <taxon>Fungi</taxon>
        <taxon>Fungi incertae sedis</taxon>
        <taxon>Mucoromycota</taxon>
        <taxon>Mucoromycotina</taxon>
        <taxon>Mucoromycetes</taxon>
        <taxon>Mucorales</taxon>
        <taxon>Mucorineae</taxon>
        <taxon>Choanephoraceae</taxon>
        <taxon>Choanephoroideae</taxon>
        <taxon>Choanephora</taxon>
    </lineage>
</organism>
<dbReference type="AlphaFoldDB" id="A0A1C7N5E3"/>
<dbReference type="InParanoid" id="A0A1C7N5E3"/>
<dbReference type="Pfam" id="PF04193">
    <property type="entry name" value="PQ-loop"/>
    <property type="match status" value="2"/>
</dbReference>
<dbReference type="GO" id="GO:0015293">
    <property type="term" value="F:symporter activity"/>
    <property type="evidence" value="ECO:0007669"/>
    <property type="project" value="UniProtKB-KW"/>
</dbReference>
<keyword evidence="3" id="KW-0813">Transport</keyword>
<evidence type="ECO:0000256" key="4">
    <source>
        <dbReference type="ARBA" id="ARBA00022692"/>
    </source>
</evidence>
<evidence type="ECO:0000256" key="10">
    <source>
        <dbReference type="ARBA" id="ARBA00048473"/>
    </source>
</evidence>
<dbReference type="GO" id="GO:0015184">
    <property type="term" value="F:L-cystine transmembrane transporter activity"/>
    <property type="evidence" value="ECO:0007669"/>
    <property type="project" value="TreeGrafter"/>
</dbReference>
<dbReference type="PANTHER" id="PTHR13131">
    <property type="entry name" value="CYSTINOSIN"/>
    <property type="match status" value="1"/>
</dbReference>
<evidence type="ECO:0000256" key="11">
    <source>
        <dbReference type="SAM" id="Phobius"/>
    </source>
</evidence>
<feature type="transmembrane region" description="Helical" evidence="11">
    <location>
        <begin position="180"/>
        <end position="203"/>
    </location>
</feature>
<dbReference type="Proteomes" id="UP000093000">
    <property type="component" value="Unassembled WGS sequence"/>
</dbReference>
<feature type="transmembrane region" description="Helical" evidence="11">
    <location>
        <begin position="223"/>
        <end position="242"/>
    </location>
</feature>
<evidence type="ECO:0000256" key="1">
    <source>
        <dbReference type="ARBA" id="ARBA00004155"/>
    </source>
</evidence>
<protein>
    <submittedName>
        <fullName evidence="12">Cystinosin</fullName>
    </submittedName>
</protein>
<dbReference type="FunFam" id="1.20.1280.290:FF:000016">
    <property type="entry name" value="Cystinosin homolog"/>
    <property type="match status" value="1"/>
</dbReference>
<feature type="transmembrane region" description="Helical" evidence="11">
    <location>
        <begin position="85"/>
        <end position="104"/>
    </location>
</feature>
<dbReference type="GO" id="GO:0005774">
    <property type="term" value="C:vacuolar membrane"/>
    <property type="evidence" value="ECO:0007669"/>
    <property type="project" value="TreeGrafter"/>
</dbReference>
<dbReference type="STRING" id="101091.A0A1C7N5E3"/>
<dbReference type="InterPro" id="IPR006603">
    <property type="entry name" value="PQ-loop_rpt"/>
</dbReference>
<evidence type="ECO:0000256" key="3">
    <source>
        <dbReference type="ARBA" id="ARBA00022448"/>
    </source>
</evidence>
<dbReference type="GO" id="GO:0000324">
    <property type="term" value="C:fungal-type vacuole"/>
    <property type="evidence" value="ECO:0007669"/>
    <property type="project" value="TreeGrafter"/>
</dbReference>
<reference evidence="12 13" key="1">
    <citation type="submission" date="2016-03" db="EMBL/GenBank/DDBJ databases">
        <title>Choanephora cucurbitarum.</title>
        <authorList>
            <person name="Min B."/>
            <person name="Park H."/>
            <person name="Park J.-H."/>
            <person name="Shin H.-D."/>
            <person name="Choi I.-G."/>
        </authorList>
    </citation>
    <scope>NUCLEOTIDE SEQUENCE [LARGE SCALE GENOMIC DNA]</scope>
    <source>
        <strain evidence="12 13">KUS-F28377</strain>
    </source>
</reference>
<dbReference type="PANTHER" id="PTHR13131:SF5">
    <property type="entry name" value="CYSTINOSIN"/>
    <property type="match status" value="1"/>
</dbReference>
<keyword evidence="8 11" id="KW-0472">Membrane</keyword>
<proteinExistence type="inferred from homology"/>
<keyword evidence="6" id="KW-0769">Symport</keyword>
<evidence type="ECO:0000256" key="5">
    <source>
        <dbReference type="ARBA" id="ARBA00022737"/>
    </source>
</evidence>
<accession>A0A1C7N5E3</accession>
<keyword evidence="4 11" id="KW-0812">Transmembrane</keyword>
<dbReference type="NCBIfam" id="TIGR00951">
    <property type="entry name" value="2A43"/>
    <property type="match status" value="1"/>
</dbReference>
<dbReference type="Gene3D" id="1.20.1280.290">
    <property type="match status" value="1"/>
</dbReference>
<comment type="caution">
    <text evidence="12">The sequence shown here is derived from an EMBL/GenBank/DDBJ whole genome shotgun (WGS) entry which is preliminary data.</text>
</comment>
<evidence type="ECO:0000256" key="9">
    <source>
        <dbReference type="ARBA" id="ARBA00023228"/>
    </source>
</evidence>
<comment type="catalytic activity">
    <reaction evidence="10">
        <text>L-cystine(out) + H(+)(out) = L-cystine(in) + H(+)(in)</text>
        <dbReference type="Rhea" id="RHEA:66172"/>
        <dbReference type="ChEBI" id="CHEBI:15378"/>
        <dbReference type="ChEBI" id="CHEBI:35491"/>
    </reaction>
    <physiologicalReaction direction="left-to-right" evidence="10">
        <dbReference type="Rhea" id="RHEA:66173"/>
    </physiologicalReaction>
</comment>
<feature type="transmembrane region" description="Helical" evidence="11">
    <location>
        <begin position="150"/>
        <end position="168"/>
    </location>
</feature>
<evidence type="ECO:0000256" key="8">
    <source>
        <dbReference type="ARBA" id="ARBA00023136"/>
    </source>
</evidence>
<comment type="similarity">
    <text evidence="2">Belongs to the cystinosin family.</text>
</comment>
<keyword evidence="9" id="KW-0458">Lysosome</keyword>
<dbReference type="SMART" id="SM00679">
    <property type="entry name" value="CTNS"/>
    <property type="match status" value="2"/>
</dbReference>
<feature type="transmembrane region" description="Helical" evidence="11">
    <location>
        <begin position="45"/>
        <end position="65"/>
    </location>
</feature>
<dbReference type="EMBL" id="LUGH01000522">
    <property type="protein sequence ID" value="OBZ84343.1"/>
    <property type="molecule type" value="Genomic_DNA"/>
</dbReference>